<dbReference type="RefSeq" id="WP_248433358.1">
    <property type="nucleotide sequence ID" value="NZ_CP096205.1"/>
</dbReference>
<proteinExistence type="predicted"/>
<evidence type="ECO:0000313" key="2">
    <source>
        <dbReference type="EMBL" id="UPQ78432.1"/>
    </source>
</evidence>
<dbReference type="Gene3D" id="3.30.70.100">
    <property type="match status" value="1"/>
</dbReference>
<accession>A0ABY4KCC4</accession>
<protein>
    <submittedName>
        <fullName evidence="2">Antibiotic biosynthesis monooxygenase</fullName>
    </submittedName>
</protein>
<keyword evidence="2" id="KW-0503">Monooxygenase</keyword>
<feature type="domain" description="ABM" evidence="1">
    <location>
        <begin position="4"/>
        <end position="75"/>
    </location>
</feature>
<dbReference type="InterPro" id="IPR052936">
    <property type="entry name" value="Jasmonate_Hydroxylase-like"/>
</dbReference>
<dbReference type="Pfam" id="PF03992">
    <property type="entry name" value="ABM"/>
    <property type="match status" value="1"/>
</dbReference>
<organism evidence="2 3">
    <name type="scientific">Flavobacterium azooxidireducens</name>
    <dbReference type="NCBI Taxonomy" id="1871076"/>
    <lineage>
        <taxon>Bacteria</taxon>
        <taxon>Pseudomonadati</taxon>
        <taxon>Bacteroidota</taxon>
        <taxon>Flavobacteriia</taxon>
        <taxon>Flavobacteriales</taxon>
        <taxon>Flavobacteriaceae</taxon>
        <taxon>Flavobacterium</taxon>
    </lineage>
</organism>
<dbReference type="PANTHER" id="PTHR37811">
    <property type="entry name" value="BLL5343 PROTEIN"/>
    <property type="match status" value="1"/>
</dbReference>
<name>A0ABY4KCC4_9FLAO</name>
<keyword evidence="2" id="KW-0560">Oxidoreductase</keyword>
<evidence type="ECO:0000313" key="3">
    <source>
        <dbReference type="Proteomes" id="UP000830583"/>
    </source>
</evidence>
<keyword evidence="3" id="KW-1185">Reference proteome</keyword>
<dbReference type="PANTHER" id="PTHR37811:SF2">
    <property type="entry name" value="ABM DOMAIN-CONTAINING PROTEIN"/>
    <property type="match status" value="1"/>
</dbReference>
<reference evidence="2" key="1">
    <citation type="submission" date="2022-04" db="EMBL/GenBank/DDBJ databases">
        <title>Consumption of N2O by Flavobacterium azooxidireducens sp. nov. isolated from Decomposing Leaf Litter of Phragmites australis (Cav.).</title>
        <authorList>
            <person name="Behrendt U."/>
            <person name="Spanner T."/>
            <person name="Augustin J."/>
            <person name="Horn M.A."/>
            <person name="Kolb S."/>
            <person name="Ulrich A."/>
        </authorList>
    </citation>
    <scope>NUCLEOTIDE SEQUENCE</scope>
    <source>
        <strain evidence="2">IGB 4-14</strain>
    </source>
</reference>
<dbReference type="Proteomes" id="UP000830583">
    <property type="component" value="Chromosome"/>
</dbReference>
<gene>
    <name evidence="2" type="ORF">M0M57_12475</name>
</gene>
<dbReference type="InterPro" id="IPR011008">
    <property type="entry name" value="Dimeric_a/b-barrel"/>
</dbReference>
<dbReference type="GO" id="GO:0004497">
    <property type="term" value="F:monooxygenase activity"/>
    <property type="evidence" value="ECO:0007669"/>
    <property type="project" value="UniProtKB-KW"/>
</dbReference>
<sequence>MNLPYYAVIFTSTRTEVDDDYNEMGTKMVELAKKQEGFLAVESARNDIGITVSYWQSLESIKQWKQNLDHLDAQQKGISKWYENYIVRICLVEKEYSFQK</sequence>
<evidence type="ECO:0000259" key="1">
    <source>
        <dbReference type="Pfam" id="PF03992"/>
    </source>
</evidence>
<dbReference type="EMBL" id="CP096205">
    <property type="protein sequence ID" value="UPQ78432.1"/>
    <property type="molecule type" value="Genomic_DNA"/>
</dbReference>
<dbReference type="InterPro" id="IPR007138">
    <property type="entry name" value="ABM_dom"/>
</dbReference>
<dbReference type="SUPFAM" id="SSF54909">
    <property type="entry name" value="Dimeric alpha+beta barrel"/>
    <property type="match status" value="1"/>
</dbReference>